<evidence type="ECO:0000313" key="3">
    <source>
        <dbReference type="Proteomes" id="UP001447188"/>
    </source>
</evidence>
<gene>
    <name evidence="2" type="ORF">Q9L58_001778</name>
</gene>
<feature type="region of interest" description="Disordered" evidence="1">
    <location>
        <begin position="445"/>
        <end position="475"/>
    </location>
</feature>
<proteinExistence type="predicted"/>
<sequence length="475" mass="54430">MSPHRIHPYFDIDSDPTNWDILQFLEAIPSSELCNTQTFFKQIDSYLKSLEVISEEDNERGVKAHCLLHLYREGNIGSELQEDEDEDDNLVATFKDTYLKMAQDRKWKLSSGEVVEDILYKKYRHSKQEALAHSWILDLGNKDMESLFSKPAWQEIRSHVPALPPADPSMAKLMSEFAVTETTIKLRKLLHQTAALQGETYNREKDYDLEWVCFVVRKMVTLFEGSDLFSDNLEGWYDVNIWSLIVDHCLQNLEGMKTVRKESTCMATAKRKNQKRTKTGKGNHTKIGRRFDGIVRTNGDEDFEYGLMEVAKTSRGGQTATKWIDTIFKVAKALHDMMSHLAEYVNYKEDTVRKLQLVGLINSGLKAQLIRMNCPKGHVCILTRSTPQEVPTSIKGFRALFHLMTTVWQMKQIIKDCEATVNTRHSAETQQEFFKLLMGEEEEDEGGAITTDNVEIPGSINTPPKAKKAGEIPHW</sequence>
<organism evidence="2 3">
    <name type="scientific">Discina gigas</name>
    <dbReference type="NCBI Taxonomy" id="1032678"/>
    <lineage>
        <taxon>Eukaryota</taxon>
        <taxon>Fungi</taxon>
        <taxon>Dikarya</taxon>
        <taxon>Ascomycota</taxon>
        <taxon>Pezizomycotina</taxon>
        <taxon>Pezizomycetes</taxon>
        <taxon>Pezizales</taxon>
        <taxon>Discinaceae</taxon>
        <taxon>Discina</taxon>
    </lineage>
</organism>
<comment type="caution">
    <text evidence="2">The sequence shown here is derived from an EMBL/GenBank/DDBJ whole genome shotgun (WGS) entry which is preliminary data.</text>
</comment>
<evidence type="ECO:0000256" key="1">
    <source>
        <dbReference type="SAM" id="MobiDB-lite"/>
    </source>
</evidence>
<protein>
    <submittedName>
        <fullName evidence="2">Uncharacterized protein</fullName>
    </submittedName>
</protein>
<reference evidence="2 3" key="1">
    <citation type="submission" date="2024-02" db="EMBL/GenBank/DDBJ databases">
        <title>Discinaceae phylogenomics.</title>
        <authorList>
            <person name="Dirks A.C."/>
            <person name="James T.Y."/>
        </authorList>
    </citation>
    <scope>NUCLEOTIDE SEQUENCE [LARGE SCALE GENOMIC DNA]</scope>
    <source>
        <strain evidence="2 3">ACD0624</strain>
    </source>
</reference>
<dbReference type="Proteomes" id="UP001447188">
    <property type="component" value="Unassembled WGS sequence"/>
</dbReference>
<evidence type="ECO:0000313" key="2">
    <source>
        <dbReference type="EMBL" id="KAL0639095.1"/>
    </source>
</evidence>
<dbReference type="EMBL" id="JBBBZM010000014">
    <property type="protein sequence ID" value="KAL0639095.1"/>
    <property type="molecule type" value="Genomic_DNA"/>
</dbReference>
<keyword evidence="3" id="KW-1185">Reference proteome</keyword>
<name>A0ABR3GT30_9PEZI</name>
<accession>A0ABR3GT30</accession>